<dbReference type="EMBL" id="MBFT01000431">
    <property type="protein sequence ID" value="PVU91278.1"/>
    <property type="molecule type" value="Genomic_DNA"/>
</dbReference>
<dbReference type="InterPro" id="IPR008978">
    <property type="entry name" value="HSP20-like_chaperone"/>
</dbReference>
<evidence type="ECO:0000313" key="6">
    <source>
        <dbReference type="EMBL" id="PVU91278.1"/>
    </source>
</evidence>
<sequence>MNGNGTKEELYEWKQTLSEVDISSDLEQGTRARDLIVVINPQHVSAKYRSTGKVLIEGELPYSIIVDDSTWSIDDKKKLEIHLEKSNKMQWWKSAIVGATEIDTSKIEPENSKLSDLTGETRAMVEKMMFDQQQKSLGKPDTDQLKKQQMLQNFKNSHPELDFSNAKFDEN</sequence>
<protein>
    <recommendedName>
        <fullName evidence="4">Nuclear movement protein nudC</fullName>
    </recommendedName>
</protein>
<reference evidence="6 7" key="1">
    <citation type="journal article" date="2018" name="MBio">
        <title>Comparative Genomics Reveals the Core Gene Toolbox for the Fungus-Insect Symbiosis.</title>
        <authorList>
            <person name="Wang Y."/>
            <person name="Stata M."/>
            <person name="Wang W."/>
            <person name="Stajich J.E."/>
            <person name="White M.M."/>
            <person name="Moncalvo J.M."/>
        </authorList>
    </citation>
    <scope>NUCLEOTIDE SEQUENCE [LARGE SCALE GENOMIC DNA]</scope>
    <source>
        <strain evidence="6 7">AUS-77-4</strain>
    </source>
</reference>
<evidence type="ECO:0000256" key="3">
    <source>
        <dbReference type="ARBA" id="ARBA00059400"/>
    </source>
</evidence>
<comment type="caution">
    <text evidence="6">The sequence shown here is derived from an EMBL/GenBank/DDBJ whole genome shotgun (WGS) entry which is preliminary data.</text>
</comment>
<dbReference type="PANTHER" id="PTHR12356:SF3">
    <property type="entry name" value="NUCLEAR MIGRATION PROTEIN NUDC"/>
    <property type="match status" value="1"/>
</dbReference>
<keyword evidence="7" id="KW-1185">Reference proteome</keyword>
<gene>
    <name evidence="6" type="ORF">BB559_004201</name>
</gene>
<dbReference type="Gene3D" id="2.60.40.790">
    <property type="match status" value="1"/>
</dbReference>
<name>A0A2T9YFZ8_9FUNG</name>
<evidence type="ECO:0000256" key="2">
    <source>
        <dbReference type="ARBA" id="ARBA00022490"/>
    </source>
</evidence>
<dbReference type="Proteomes" id="UP000245699">
    <property type="component" value="Unassembled WGS sequence"/>
</dbReference>
<evidence type="ECO:0000313" key="7">
    <source>
        <dbReference type="Proteomes" id="UP000245699"/>
    </source>
</evidence>
<dbReference type="STRING" id="61424.A0A2T9YFZ8"/>
<dbReference type="FunFam" id="2.60.40.790:FF:000001">
    <property type="entry name" value="Nuclear migration protein nudC"/>
    <property type="match status" value="1"/>
</dbReference>
<dbReference type="GO" id="GO:0006457">
    <property type="term" value="P:protein folding"/>
    <property type="evidence" value="ECO:0007669"/>
    <property type="project" value="TreeGrafter"/>
</dbReference>
<evidence type="ECO:0000256" key="1">
    <source>
        <dbReference type="ARBA" id="ARBA00004496"/>
    </source>
</evidence>
<accession>A0A2T9YFZ8</accession>
<dbReference type="SUPFAM" id="SSF49764">
    <property type="entry name" value="HSP20-like chaperones"/>
    <property type="match status" value="1"/>
</dbReference>
<dbReference type="PANTHER" id="PTHR12356">
    <property type="entry name" value="NUCLEAR MOVEMENT PROTEIN NUDC"/>
    <property type="match status" value="1"/>
</dbReference>
<dbReference type="InterPro" id="IPR007052">
    <property type="entry name" value="CS_dom"/>
</dbReference>
<organism evidence="6 7">
    <name type="scientific">Furculomyces boomerangus</name>
    <dbReference type="NCBI Taxonomy" id="61424"/>
    <lineage>
        <taxon>Eukaryota</taxon>
        <taxon>Fungi</taxon>
        <taxon>Fungi incertae sedis</taxon>
        <taxon>Zoopagomycota</taxon>
        <taxon>Kickxellomycotina</taxon>
        <taxon>Harpellomycetes</taxon>
        <taxon>Harpellales</taxon>
        <taxon>Harpellaceae</taxon>
        <taxon>Furculomyces</taxon>
    </lineage>
</organism>
<evidence type="ECO:0000256" key="4">
    <source>
        <dbReference type="ARBA" id="ARBA00068398"/>
    </source>
</evidence>
<comment type="subcellular location">
    <subcellularLocation>
        <location evidence="1">Cytoplasm</location>
    </subcellularLocation>
</comment>
<dbReference type="GO" id="GO:0051082">
    <property type="term" value="F:unfolded protein binding"/>
    <property type="evidence" value="ECO:0007669"/>
    <property type="project" value="TreeGrafter"/>
</dbReference>
<dbReference type="CDD" id="cd06467">
    <property type="entry name" value="p23_NUDC_like"/>
    <property type="match status" value="1"/>
</dbReference>
<dbReference type="Pfam" id="PF04969">
    <property type="entry name" value="CS"/>
    <property type="match status" value="1"/>
</dbReference>
<dbReference type="InterPro" id="IPR037898">
    <property type="entry name" value="NudC_fam"/>
</dbReference>
<proteinExistence type="predicted"/>
<dbReference type="PROSITE" id="PS51203">
    <property type="entry name" value="CS"/>
    <property type="match status" value="1"/>
</dbReference>
<dbReference type="OrthoDB" id="416217at2759"/>
<dbReference type="GO" id="GO:0005737">
    <property type="term" value="C:cytoplasm"/>
    <property type="evidence" value="ECO:0007669"/>
    <property type="project" value="UniProtKB-SubCell"/>
</dbReference>
<comment type="function">
    <text evidence="3">Required for nuclear movement. May interact between microtubules and nuclei and/or may be involved in the generation of force used to move nuclei during interphase.</text>
</comment>
<feature type="domain" description="CS" evidence="5">
    <location>
        <begin position="6"/>
        <end position="96"/>
    </location>
</feature>
<dbReference type="AlphaFoldDB" id="A0A2T9YFZ8"/>
<keyword evidence="2" id="KW-0963">Cytoplasm</keyword>
<evidence type="ECO:0000259" key="5">
    <source>
        <dbReference type="PROSITE" id="PS51203"/>
    </source>
</evidence>